<evidence type="ECO:0008006" key="4">
    <source>
        <dbReference type="Google" id="ProtNLM"/>
    </source>
</evidence>
<feature type="transmembrane region" description="Helical" evidence="1">
    <location>
        <begin position="96"/>
        <end position="122"/>
    </location>
</feature>
<keyword evidence="1" id="KW-1133">Transmembrane helix</keyword>
<dbReference type="RefSeq" id="WP_380231943.1">
    <property type="nucleotide sequence ID" value="NZ_JBHSVH010000002.1"/>
</dbReference>
<feature type="transmembrane region" description="Helical" evidence="1">
    <location>
        <begin position="185"/>
        <end position="206"/>
    </location>
</feature>
<sequence length="382" mass="37505">MYSVFPLGLARTTRAADLGRRLLTVLTGATAAAFLLRALGHALGEPAAASLPRLLWCLPVLAAVAWFAAAAARAVPAEQPERIAGLTAAGAGPGRIRALIAGEAALSAALGSGLTLLVFLILRNDVAGPGLAADLGTGIALPAAAPVVLLALVPLTAGCAAAAAVPTVESLPGSTVPAPAPAAFHPVRIAVPTGLALVGFALELYGLRPGAEQDGRPVVLPAHAGTVGVAALAGWALTALGLALLTAPLLALAGRLLAARRPEPLRLLAGRALTAQARRLGGPLAVLALVLAVPAVALGSGERSSTPVRVAALLVVGCAIGAVVARVLEIRATRGEVTDTLVRLGAPQGLLTSAVAVQAVTAAGVLLLTGGLTALLAAAALV</sequence>
<feature type="transmembrane region" description="Helical" evidence="1">
    <location>
        <begin position="242"/>
        <end position="259"/>
    </location>
</feature>
<name>A0ABW2FZC1_9ACTN</name>
<feature type="transmembrane region" description="Helical" evidence="1">
    <location>
        <begin position="280"/>
        <end position="298"/>
    </location>
</feature>
<reference evidence="3" key="1">
    <citation type="journal article" date="2019" name="Int. J. Syst. Evol. Microbiol.">
        <title>The Global Catalogue of Microorganisms (GCM) 10K type strain sequencing project: providing services to taxonomists for standard genome sequencing and annotation.</title>
        <authorList>
            <consortium name="The Broad Institute Genomics Platform"/>
            <consortium name="The Broad Institute Genome Sequencing Center for Infectious Disease"/>
            <person name="Wu L."/>
            <person name="Ma J."/>
        </authorList>
    </citation>
    <scope>NUCLEOTIDE SEQUENCE [LARGE SCALE GENOMIC DNA]</scope>
    <source>
        <strain evidence="3">CGMCC 1.12859</strain>
    </source>
</reference>
<evidence type="ECO:0000313" key="2">
    <source>
        <dbReference type="EMBL" id="MFC7182544.1"/>
    </source>
</evidence>
<evidence type="ECO:0000256" key="1">
    <source>
        <dbReference type="SAM" id="Phobius"/>
    </source>
</evidence>
<feature type="transmembrane region" description="Helical" evidence="1">
    <location>
        <begin position="143"/>
        <end position="165"/>
    </location>
</feature>
<keyword evidence="1" id="KW-0812">Transmembrane</keyword>
<gene>
    <name evidence="2" type="ORF">ACFQMG_23635</name>
</gene>
<feature type="transmembrane region" description="Helical" evidence="1">
    <location>
        <begin position="310"/>
        <end position="328"/>
    </location>
</feature>
<comment type="caution">
    <text evidence="2">The sequence shown here is derived from an EMBL/GenBank/DDBJ whole genome shotgun (WGS) entry which is preliminary data.</text>
</comment>
<evidence type="ECO:0000313" key="3">
    <source>
        <dbReference type="Proteomes" id="UP001596435"/>
    </source>
</evidence>
<feature type="transmembrane region" description="Helical" evidence="1">
    <location>
        <begin position="349"/>
        <end position="381"/>
    </location>
</feature>
<feature type="transmembrane region" description="Helical" evidence="1">
    <location>
        <begin position="25"/>
        <end position="43"/>
    </location>
</feature>
<keyword evidence="3" id="KW-1185">Reference proteome</keyword>
<keyword evidence="1" id="KW-0472">Membrane</keyword>
<feature type="transmembrane region" description="Helical" evidence="1">
    <location>
        <begin position="55"/>
        <end position="76"/>
    </location>
</feature>
<organism evidence="2 3">
    <name type="scientific">Kitasatospora paranensis</name>
    <dbReference type="NCBI Taxonomy" id="258053"/>
    <lineage>
        <taxon>Bacteria</taxon>
        <taxon>Bacillati</taxon>
        <taxon>Actinomycetota</taxon>
        <taxon>Actinomycetes</taxon>
        <taxon>Kitasatosporales</taxon>
        <taxon>Streptomycetaceae</taxon>
        <taxon>Kitasatospora</taxon>
    </lineage>
</organism>
<accession>A0ABW2FZC1</accession>
<dbReference type="EMBL" id="JBHTAJ010000048">
    <property type="protein sequence ID" value="MFC7182544.1"/>
    <property type="molecule type" value="Genomic_DNA"/>
</dbReference>
<proteinExistence type="predicted"/>
<protein>
    <recommendedName>
        <fullName evidence="4">ABC transporter permease</fullName>
    </recommendedName>
</protein>
<dbReference type="Proteomes" id="UP001596435">
    <property type="component" value="Unassembled WGS sequence"/>
</dbReference>